<dbReference type="Proteomes" id="UP000559027">
    <property type="component" value="Unassembled WGS sequence"/>
</dbReference>
<evidence type="ECO:0000256" key="1">
    <source>
        <dbReference type="SAM" id="MobiDB-lite"/>
    </source>
</evidence>
<accession>A0A8H5CND1</accession>
<organism evidence="2 3">
    <name type="scientific">Leucocoprinus leucothites</name>
    <dbReference type="NCBI Taxonomy" id="201217"/>
    <lineage>
        <taxon>Eukaryota</taxon>
        <taxon>Fungi</taxon>
        <taxon>Dikarya</taxon>
        <taxon>Basidiomycota</taxon>
        <taxon>Agaricomycotina</taxon>
        <taxon>Agaricomycetes</taxon>
        <taxon>Agaricomycetidae</taxon>
        <taxon>Agaricales</taxon>
        <taxon>Agaricineae</taxon>
        <taxon>Agaricaceae</taxon>
        <taxon>Leucocoprinus</taxon>
    </lineage>
</organism>
<comment type="caution">
    <text evidence="2">The sequence shown here is derived from an EMBL/GenBank/DDBJ whole genome shotgun (WGS) entry which is preliminary data.</text>
</comment>
<proteinExistence type="predicted"/>
<feature type="compositionally biased region" description="Pro residues" evidence="1">
    <location>
        <begin position="95"/>
        <end position="108"/>
    </location>
</feature>
<keyword evidence="3" id="KW-1185">Reference proteome</keyword>
<evidence type="ECO:0000313" key="3">
    <source>
        <dbReference type="Proteomes" id="UP000559027"/>
    </source>
</evidence>
<sequence length="164" mass="17063">MFRLLNLDATLPTCQRVRPLSSLHVVGDTAVIASVAAGQKLSRWHSEPMSSSFIGLVCQSLPASGAGPSSPMVSPSTPGNNVGELARSLYCAPRSPAPPPAPPSPRPAPTSGEDEGTITFLFISKTRTCVGPSSPDIALLGLPASRTFTPTPFIPGLLWNTTTK</sequence>
<dbReference type="EMBL" id="JAACJO010000052">
    <property type="protein sequence ID" value="KAF5344987.1"/>
    <property type="molecule type" value="Genomic_DNA"/>
</dbReference>
<feature type="region of interest" description="Disordered" evidence="1">
    <location>
        <begin position="90"/>
        <end position="115"/>
    </location>
</feature>
<reference evidence="2 3" key="1">
    <citation type="journal article" date="2020" name="ISME J.">
        <title>Uncovering the hidden diversity of litter-decomposition mechanisms in mushroom-forming fungi.</title>
        <authorList>
            <person name="Floudas D."/>
            <person name="Bentzer J."/>
            <person name="Ahren D."/>
            <person name="Johansson T."/>
            <person name="Persson P."/>
            <person name="Tunlid A."/>
        </authorList>
    </citation>
    <scope>NUCLEOTIDE SEQUENCE [LARGE SCALE GENOMIC DNA]</scope>
    <source>
        <strain evidence="2 3">CBS 146.42</strain>
    </source>
</reference>
<evidence type="ECO:0000313" key="2">
    <source>
        <dbReference type="EMBL" id="KAF5344987.1"/>
    </source>
</evidence>
<dbReference type="AlphaFoldDB" id="A0A8H5CND1"/>
<gene>
    <name evidence="2" type="ORF">D9756_011295</name>
</gene>
<protein>
    <submittedName>
        <fullName evidence="2">Uncharacterized protein</fullName>
    </submittedName>
</protein>
<name>A0A8H5CND1_9AGAR</name>